<dbReference type="AlphaFoldDB" id="A0A0P9SUF6"/>
<evidence type="ECO:0000313" key="2">
    <source>
        <dbReference type="Proteomes" id="UP000050265"/>
    </source>
</evidence>
<organism evidence="1 2">
    <name type="scientific">Pseudomonas amygdali pv. lachrymans</name>
    <name type="common">Pseudomonas syringae pv. lachrymans</name>
    <dbReference type="NCBI Taxonomy" id="53707"/>
    <lineage>
        <taxon>Bacteria</taxon>
        <taxon>Pseudomonadati</taxon>
        <taxon>Pseudomonadota</taxon>
        <taxon>Gammaproteobacteria</taxon>
        <taxon>Pseudomonadales</taxon>
        <taxon>Pseudomonadaceae</taxon>
        <taxon>Pseudomonas</taxon>
        <taxon>Pseudomonas amygdali</taxon>
    </lineage>
</organism>
<proteinExistence type="predicted"/>
<dbReference type="Proteomes" id="UP000050265">
    <property type="component" value="Unassembled WGS sequence"/>
</dbReference>
<evidence type="ECO:0000313" key="1">
    <source>
        <dbReference type="EMBL" id="KPX64826.1"/>
    </source>
</evidence>
<accession>A0A0P9SUF6</accession>
<gene>
    <name evidence="1" type="ORF">ALO35_01097</name>
</gene>
<dbReference type="PATRIC" id="fig|53707.9.peg.1583"/>
<name>A0A0P9SUF6_PSEAV</name>
<comment type="caution">
    <text evidence="1">The sequence shown here is derived from an EMBL/GenBank/DDBJ whole genome shotgun (WGS) entry which is preliminary data.</text>
</comment>
<sequence length="93" mass="10338">MSFGAEKVELTLIYGKPGELGQTSEPQKYLVAMQRMHSCYSFTVTPLEVGVALLKAPGFSRARVRLTDGTVIEGAVRCVQRNYFELVEDKRPA</sequence>
<dbReference type="EMBL" id="LJQP01000306">
    <property type="protein sequence ID" value="KPX64826.1"/>
    <property type="molecule type" value="Genomic_DNA"/>
</dbReference>
<protein>
    <submittedName>
        <fullName evidence="1">Uncharacterized protein</fullName>
    </submittedName>
</protein>
<reference evidence="1 2" key="1">
    <citation type="submission" date="2015-09" db="EMBL/GenBank/DDBJ databases">
        <title>Genome announcement of multiple Pseudomonas syringae strains.</title>
        <authorList>
            <person name="Thakur S."/>
            <person name="Wang P.W."/>
            <person name="Gong Y."/>
            <person name="Weir B.S."/>
            <person name="Guttman D.S."/>
        </authorList>
    </citation>
    <scope>NUCLEOTIDE SEQUENCE [LARGE SCALE GENOMIC DNA]</scope>
    <source>
        <strain evidence="1 2">ICMP3507</strain>
    </source>
</reference>